<accession>I4YRP7</accession>
<dbReference type="AlphaFoldDB" id="I4YRP7"/>
<feature type="region of interest" description="Disordered" evidence="1">
    <location>
        <begin position="1"/>
        <end position="51"/>
    </location>
</feature>
<evidence type="ECO:0000256" key="1">
    <source>
        <dbReference type="SAM" id="MobiDB-lite"/>
    </source>
</evidence>
<gene>
    <name evidence="2" type="ORF">MicloDRAFT_00031880</name>
</gene>
<dbReference type="Proteomes" id="UP000003947">
    <property type="component" value="Unassembled WGS sequence"/>
</dbReference>
<feature type="compositionally biased region" description="Acidic residues" evidence="1">
    <location>
        <begin position="29"/>
        <end position="39"/>
    </location>
</feature>
<sequence length="82" mass="8950">MSDIPYPDTPQPDIPVLPEPDMPTPVPEVEPDPSEEPDLPPESLGDDVPKVGLWSLVRTQQEVMRDVRSATARRSVSTTSGT</sequence>
<name>I4YRP7_9HYPH</name>
<evidence type="ECO:0000313" key="2">
    <source>
        <dbReference type="EMBL" id="EIM26639.1"/>
    </source>
</evidence>
<dbReference type="EMBL" id="JH660645">
    <property type="protein sequence ID" value="EIM26639.1"/>
    <property type="molecule type" value="Genomic_DNA"/>
</dbReference>
<protein>
    <submittedName>
        <fullName evidence="2">Uncharacterized protein</fullName>
    </submittedName>
</protein>
<proteinExistence type="predicted"/>
<organism evidence="2 3">
    <name type="scientific">Microvirga lotononidis</name>
    <dbReference type="NCBI Taxonomy" id="864069"/>
    <lineage>
        <taxon>Bacteria</taxon>
        <taxon>Pseudomonadati</taxon>
        <taxon>Pseudomonadota</taxon>
        <taxon>Alphaproteobacteria</taxon>
        <taxon>Hyphomicrobiales</taxon>
        <taxon>Methylobacteriaceae</taxon>
        <taxon>Microvirga</taxon>
    </lineage>
</organism>
<feature type="compositionally biased region" description="Pro residues" evidence="1">
    <location>
        <begin position="7"/>
        <end position="28"/>
    </location>
</feature>
<reference evidence="2 3" key="1">
    <citation type="submission" date="2012-02" db="EMBL/GenBank/DDBJ databases">
        <title>Improved High-Quality Draft sequence of Microvirga sp. WSM3557.</title>
        <authorList>
            <consortium name="US DOE Joint Genome Institute"/>
            <person name="Lucas S."/>
            <person name="Han J."/>
            <person name="Lapidus A."/>
            <person name="Cheng J.-F."/>
            <person name="Goodwin L."/>
            <person name="Pitluck S."/>
            <person name="Peters L."/>
            <person name="Zhang X."/>
            <person name="Detter J.C."/>
            <person name="Han C."/>
            <person name="Tapia R."/>
            <person name="Land M."/>
            <person name="Hauser L."/>
            <person name="Kyrpides N."/>
            <person name="Ivanova N."/>
            <person name="Pagani I."/>
            <person name="Brau L."/>
            <person name="Yates R."/>
            <person name="O'Hara G."/>
            <person name="Rui T."/>
            <person name="Howieson J."/>
            <person name="Reeve W."/>
            <person name="Woyke T."/>
        </authorList>
    </citation>
    <scope>NUCLEOTIDE SEQUENCE [LARGE SCALE GENOMIC DNA]</scope>
    <source>
        <strain evidence="2 3">WSM3557</strain>
    </source>
</reference>
<dbReference type="PATRIC" id="fig|864069.3.peg.3464"/>
<evidence type="ECO:0000313" key="3">
    <source>
        <dbReference type="Proteomes" id="UP000003947"/>
    </source>
</evidence>
<keyword evidence="3" id="KW-1185">Reference proteome</keyword>
<dbReference type="HOGENOM" id="CLU_2554470_0_0_5"/>